<comment type="caution">
    <text evidence="5">The sequence shown here is derived from an EMBL/GenBank/DDBJ whole genome shotgun (WGS) entry which is preliminary data.</text>
</comment>
<evidence type="ECO:0000256" key="3">
    <source>
        <dbReference type="SAM" id="MobiDB-lite"/>
    </source>
</evidence>
<reference evidence="5" key="1">
    <citation type="journal article" date="2023" name="Mol. Phylogenet. Evol.">
        <title>Genome-scale phylogeny and comparative genomics of the fungal order Sordariales.</title>
        <authorList>
            <person name="Hensen N."/>
            <person name="Bonometti L."/>
            <person name="Westerberg I."/>
            <person name="Brannstrom I.O."/>
            <person name="Guillou S."/>
            <person name="Cros-Aarteil S."/>
            <person name="Calhoun S."/>
            <person name="Haridas S."/>
            <person name="Kuo A."/>
            <person name="Mondo S."/>
            <person name="Pangilinan J."/>
            <person name="Riley R."/>
            <person name="LaButti K."/>
            <person name="Andreopoulos B."/>
            <person name="Lipzen A."/>
            <person name="Chen C."/>
            <person name="Yan M."/>
            <person name="Daum C."/>
            <person name="Ng V."/>
            <person name="Clum A."/>
            <person name="Steindorff A."/>
            <person name="Ohm R.A."/>
            <person name="Martin F."/>
            <person name="Silar P."/>
            <person name="Natvig D.O."/>
            <person name="Lalanne C."/>
            <person name="Gautier V."/>
            <person name="Ament-Velasquez S.L."/>
            <person name="Kruys A."/>
            <person name="Hutchinson M.I."/>
            <person name="Powell A.J."/>
            <person name="Barry K."/>
            <person name="Miller A.N."/>
            <person name="Grigoriev I.V."/>
            <person name="Debuchy R."/>
            <person name="Gladieux P."/>
            <person name="Hiltunen Thoren M."/>
            <person name="Johannesson H."/>
        </authorList>
    </citation>
    <scope>NUCLEOTIDE SEQUENCE</scope>
    <source>
        <strain evidence="5">CBS 118394</strain>
    </source>
</reference>
<protein>
    <recommendedName>
        <fullName evidence="4">CCHC-type domain-containing protein</fullName>
    </recommendedName>
</protein>
<evidence type="ECO:0000256" key="2">
    <source>
        <dbReference type="SAM" id="Coils"/>
    </source>
</evidence>
<dbReference type="SMART" id="SM00343">
    <property type="entry name" value="ZnF_C2HC"/>
    <property type="match status" value="1"/>
</dbReference>
<reference evidence="5" key="2">
    <citation type="submission" date="2023-06" db="EMBL/GenBank/DDBJ databases">
        <authorList>
            <consortium name="Lawrence Berkeley National Laboratory"/>
            <person name="Haridas S."/>
            <person name="Hensen N."/>
            <person name="Bonometti L."/>
            <person name="Westerberg I."/>
            <person name="Brannstrom I.O."/>
            <person name="Guillou S."/>
            <person name="Cros-Aarteil S."/>
            <person name="Calhoun S."/>
            <person name="Kuo A."/>
            <person name="Mondo S."/>
            <person name="Pangilinan J."/>
            <person name="Riley R."/>
            <person name="Labutti K."/>
            <person name="Andreopoulos B."/>
            <person name="Lipzen A."/>
            <person name="Chen C."/>
            <person name="Yanf M."/>
            <person name="Daum C."/>
            <person name="Ng V."/>
            <person name="Clum A."/>
            <person name="Steindorff A."/>
            <person name="Ohm R."/>
            <person name="Martin F."/>
            <person name="Silar P."/>
            <person name="Natvig D."/>
            <person name="Lalanne C."/>
            <person name="Gautier V."/>
            <person name="Ament-Velasquez S.L."/>
            <person name="Kruys A."/>
            <person name="Hutchinson M.I."/>
            <person name="Powell A.J."/>
            <person name="Barry K."/>
            <person name="Miller A.N."/>
            <person name="Grigoriev I.V."/>
            <person name="Debuchy R."/>
            <person name="Gladieux P."/>
            <person name="Thoren M.H."/>
            <person name="Johannesson H."/>
        </authorList>
    </citation>
    <scope>NUCLEOTIDE SEQUENCE</scope>
    <source>
        <strain evidence="5">CBS 118394</strain>
    </source>
</reference>
<feature type="region of interest" description="Disordered" evidence="3">
    <location>
        <begin position="408"/>
        <end position="443"/>
    </location>
</feature>
<accession>A0AAE0HU28</accession>
<dbReference type="GO" id="GO:0008270">
    <property type="term" value="F:zinc ion binding"/>
    <property type="evidence" value="ECO:0007669"/>
    <property type="project" value="UniProtKB-KW"/>
</dbReference>
<dbReference type="CDD" id="cd21931">
    <property type="entry name" value="TD_EMAP-like"/>
    <property type="match status" value="1"/>
</dbReference>
<dbReference type="PROSITE" id="PS50158">
    <property type="entry name" value="ZF_CCHC"/>
    <property type="match status" value="1"/>
</dbReference>
<dbReference type="Proteomes" id="UP001283341">
    <property type="component" value="Unassembled WGS sequence"/>
</dbReference>
<evidence type="ECO:0000256" key="1">
    <source>
        <dbReference type="PROSITE-ProRule" id="PRU00047"/>
    </source>
</evidence>
<feature type="compositionally biased region" description="Polar residues" evidence="3">
    <location>
        <begin position="1"/>
        <end position="14"/>
    </location>
</feature>
<organism evidence="5 6">
    <name type="scientific">Apodospora peruviana</name>
    <dbReference type="NCBI Taxonomy" id="516989"/>
    <lineage>
        <taxon>Eukaryota</taxon>
        <taxon>Fungi</taxon>
        <taxon>Dikarya</taxon>
        <taxon>Ascomycota</taxon>
        <taxon>Pezizomycotina</taxon>
        <taxon>Sordariomycetes</taxon>
        <taxon>Sordariomycetidae</taxon>
        <taxon>Sordariales</taxon>
        <taxon>Lasiosphaeriaceae</taxon>
        <taxon>Apodospora</taxon>
    </lineage>
</organism>
<evidence type="ECO:0000313" key="5">
    <source>
        <dbReference type="EMBL" id="KAK3312599.1"/>
    </source>
</evidence>
<feature type="region of interest" description="Disordered" evidence="3">
    <location>
        <begin position="481"/>
        <end position="550"/>
    </location>
</feature>
<dbReference type="InterPro" id="IPR036875">
    <property type="entry name" value="Znf_CCHC_sf"/>
</dbReference>
<feature type="compositionally biased region" description="Polar residues" evidence="3">
    <location>
        <begin position="427"/>
        <end position="443"/>
    </location>
</feature>
<keyword evidence="1" id="KW-0479">Metal-binding</keyword>
<dbReference type="InterPro" id="IPR049813">
    <property type="entry name" value="Elp-1-like_TD"/>
</dbReference>
<feature type="compositionally biased region" description="Basic and acidic residues" evidence="3">
    <location>
        <begin position="15"/>
        <end position="27"/>
    </location>
</feature>
<keyword evidence="6" id="KW-1185">Reference proteome</keyword>
<feature type="compositionally biased region" description="Polar residues" evidence="3">
    <location>
        <begin position="55"/>
        <end position="64"/>
    </location>
</feature>
<evidence type="ECO:0000313" key="6">
    <source>
        <dbReference type="Proteomes" id="UP001283341"/>
    </source>
</evidence>
<dbReference type="InterPro" id="IPR001878">
    <property type="entry name" value="Znf_CCHC"/>
</dbReference>
<sequence>MTQKVSNAPKTTQKGGREHRLHNEKSIDCTATITTRTTHRTMSSAPGASNAEGGSATTGNTWTPKTIPIISKEPQPNIDYGSGTPGFIAGTATLDNHIAWSRRILAHHDMGALAALMTRFSEYYQKVDPQKNLQAPGYDYAFRTTTDDPAGLIVLDVMNVMITTQVAQGQSLEQEVRMKTSQFDSLNDELQEALLLKTLREERVKDLEKQVQQQQDLIGMLNDKTTTSSGTKKALVDNPPAFNASEEIAEKRLKQFENWHDKILLKWAQEKSTFATEHNKLLHAAGLLEGSAWKADDDEWKWKTGEDLMKELKNKYMTLDMSGTYQKELNNLKMEGKHKLWADFITRLTELFDILDYDDASRVRSLKAKVSVELDKLNRNQMKKPKDDDWVGWKDHFSILATNLENSEHMNRVDDNTSNQKKDGYETPSTDKTTTQGGNQMDTSIDGMKIARINGQEKRRRFINNLCMNCGKPNHLARDCRSHPNPGNNNAQGARGGFNNNRDGAPRGRGGSAGFPVRQDVRAASFGEYDDPNYSNEYYDDGNNVNSGNTGRVVGTVDGQGVFHAFEDNNGQGNA</sequence>
<keyword evidence="2" id="KW-0175">Coiled coil</keyword>
<proteinExistence type="predicted"/>
<dbReference type="EMBL" id="JAUEDM010000008">
    <property type="protein sequence ID" value="KAK3312599.1"/>
    <property type="molecule type" value="Genomic_DNA"/>
</dbReference>
<dbReference type="Pfam" id="PF00098">
    <property type="entry name" value="zf-CCHC"/>
    <property type="match status" value="1"/>
</dbReference>
<keyword evidence="1" id="KW-0862">Zinc</keyword>
<feature type="region of interest" description="Disordered" evidence="3">
    <location>
        <begin position="1"/>
        <end position="64"/>
    </location>
</feature>
<gene>
    <name evidence="5" type="ORF">B0H66DRAFT_568469</name>
</gene>
<keyword evidence="1" id="KW-0863">Zinc-finger</keyword>
<name>A0AAE0HU28_9PEZI</name>
<feature type="domain" description="CCHC-type" evidence="4">
    <location>
        <begin position="467"/>
        <end position="482"/>
    </location>
</feature>
<feature type="coiled-coil region" evidence="2">
    <location>
        <begin position="197"/>
        <end position="224"/>
    </location>
</feature>
<dbReference type="AlphaFoldDB" id="A0AAE0HU28"/>
<dbReference type="GO" id="GO:0003676">
    <property type="term" value="F:nucleic acid binding"/>
    <property type="evidence" value="ECO:0007669"/>
    <property type="project" value="InterPro"/>
</dbReference>
<feature type="compositionally biased region" description="Polar residues" evidence="3">
    <location>
        <begin position="485"/>
        <end position="502"/>
    </location>
</feature>
<feature type="compositionally biased region" description="Basic and acidic residues" evidence="3">
    <location>
        <begin position="408"/>
        <end position="425"/>
    </location>
</feature>
<dbReference type="SUPFAM" id="SSF57756">
    <property type="entry name" value="Retrovirus zinc finger-like domains"/>
    <property type="match status" value="1"/>
</dbReference>
<evidence type="ECO:0000259" key="4">
    <source>
        <dbReference type="PROSITE" id="PS50158"/>
    </source>
</evidence>